<comment type="caution">
    <text evidence="1">The sequence shown here is derived from an EMBL/GenBank/DDBJ whole genome shotgun (WGS) entry which is preliminary data.</text>
</comment>
<evidence type="ECO:0000313" key="1">
    <source>
        <dbReference type="EMBL" id="MBD8512599.1"/>
    </source>
</evidence>
<name>A0ABR9BK86_9GAMM</name>
<dbReference type="RefSeq" id="WP_192015394.1">
    <property type="nucleotide sequence ID" value="NZ_JACYTP010000004.1"/>
</dbReference>
<dbReference type="EMBL" id="JACYTP010000004">
    <property type="protein sequence ID" value="MBD8512599.1"/>
    <property type="molecule type" value="Genomic_DNA"/>
</dbReference>
<reference evidence="1 2" key="1">
    <citation type="submission" date="2020-09" db="EMBL/GenBank/DDBJ databases">
        <title>Photobacterium sp. CAU 1568 isolated from sand of Sido Beach.</title>
        <authorList>
            <person name="Kim W."/>
        </authorList>
    </citation>
    <scope>NUCLEOTIDE SEQUENCE [LARGE SCALE GENOMIC DNA]</scope>
    <source>
        <strain evidence="1 2">CAU 1568</strain>
    </source>
</reference>
<proteinExistence type="predicted"/>
<evidence type="ECO:0008006" key="3">
    <source>
        <dbReference type="Google" id="ProtNLM"/>
    </source>
</evidence>
<keyword evidence="2" id="KW-1185">Reference proteome</keyword>
<accession>A0ABR9BK86</accession>
<dbReference type="Proteomes" id="UP000649768">
    <property type="component" value="Unassembled WGS sequence"/>
</dbReference>
<gene>
    <name evidence="1" type="ORF">IFO68_07830</name>
</gene>
<evidence type="ECO:0000313" key="2">
    <source>
        <dbReference type="Proteomes" id="UP000649768"/>
    </source>
</evidence>
<organism evidence="1 2">
    <name type="scientific">Photobacterium arenosum</name>
    <dbReference type="NCBI Taxonomy" id="2774143"/>
    <lineage>
        <taxon>Bacteria</taxon>
        <taxon>Pseudomonadati</taxon>
        <taxon>Pseudomonadota</taxon>
        <taxon>Gammaproteobacteria</taxon>
        <taxon>Vibrionales</taxon>
        <taxon>Vibrionaceae</taxon>
        <taxon>Photobacterium</taxon>
    </lineage>
</organism>
<protein>
    <recommendedName>
        <fullName evidence="3">DUF2946 domain-containing protein</fullName>
    </recommendedName>
</protein>
<sequence length="98" mass="10798">MHIRVDKAWHKGILALVFGLFILASPIQILHDFNALNPAVHSEHPCPYCHAFPAGLPTATPSLLPDSAIPIQHSIISLWHADWLSPFPTARDPPVNVQ</sequence>